<evidence type="ECO:0000313" key="1">
    <source>
        <dbReference type="EMBL" id="KAJ8647696.1"/>
    </source>
</evidence>
<comment type="caution">
    <text evidence="1">The sequence shown here is derived from an EMBL/GenBank/DDBJ whole genome shotgun (WGS) entry which is preliminary data.</text>
</comment>
<name>A0ACC2MPM9_PERAE</name>
<keyword evidence="2" id="KW-1185">Reference proteome</keyword>
<sequence length="93" mass="10720">MASSLKNQYVRQTALNDALPIDQVPLPPVPPHMPPGLGEEEAVVPPVNPDEEEPPRGRRRLQLLQAEVVLMMKLRKMKLKRTMKRMKLRMMKK</sequence>
<protein>
    <submittedName>
        <fullName evidence="1">Uncharacterized protein</fullName>
    </submittedName>
</protein>
<gene>
    <name evidence="1" type="ORF">MRB53_000719</name>
</gene>
<proteinExistence type="predicted"/>
<dbReference type="Proteomes" id="UP001234297">
    <property type="component" value="Chromosome 1"/>
</dbReference>
<dbReference type="EMBL" id="CM056809">
    <property type="protein sequence ID" value="KAJ8647696.1"/>
    <property type="molecule type" value="Genomic_DNA"/>
</dbReference>
<evidence type="ECO:0000313" key="2">
    <source>
        <dbReference type="Proteomes" id="UP001234297"/>
    </source>
</evidence>
<reference evidence="1 2" key="1">
    <citation type="journal article" date="2022" name="Hortic Res">
        <title>A haplotype resolved chromosomal level avocado genome allows analysis of novel avocado genes.</title>
        <authorList>
            <person name="Nath O."/>
            <person name="Fletcher S.J."/>
            <person name="Hayward A."/>
            <person name="Shaw L.M."/>
            <person name="Masouleh A.K."/>
            <person name="Furtado A."/>
            <person name="Henry R.J."/>
            <person name="Mitter N."/>
        </authorList>
    </citation>
    <scope>NUCLEOTIDE SEQUENCE [LARGE SCALE GENOMIC DNA]</scope>
    <source>
        <strain evidence="2">cv. Hass</strain>
    </source>
</reference>
<organism evidence="1 2">
    <name type="scientific">Persea americana</name>
    <name type="common">Avocado</name>
    <dbReference type="NCBI Taxonomy" id="3435"/>
    <lineage>
        <taxon>Eukaryota</taxon>
        <taxon>Viridiplantae</taxon>
        <taxon>Streptophyta</taxon>
        <taxon>Embryophyta</taxon>
        <taxon>Tracheophyta</taxon>
        <taxon>Spermatophyta</taxon>
        <taxon>Magnoliopsida</taxon>
        <taxon>Magnoliidae</taxon>
        <taxon>Laurales</taxon>
        <taxon>Lauraceae</taxon>
        <taxon>Persea</taxon>
    </lineage>
</organism>
<accession>A0ACC2MPM9</accession>